<dbReference type="SUPFAM" id="SSF46689">
    <property type="entry name" value="Homeodomain-like"/>
    <property type="match status" value="1"/>
</dbReference>
<accession>A0ABS6GYB5</accession>
<dbReference type="InterPro" id="IPR001647">
    <property type="entry name" value="HTH_TetR"/>
</dbReference>
<dbReference type="Pfam" id="PF00440">
    <property type="entry name" value="TetR_N"/>
    <property type="match status" value="1"/>
</dbReference>
<evidence type="ECO:0000313" key="4">
    <source>
        <dbReference type="EMBL" id="MBU6114431.1"/>
    </source>
</evidence>
<keyword evidence="1 2" id="KW-0238">DNA-binding</keyword>
<sequence>MYSSAQKRTVQHITQTSFDLLHETDFDQLTVQKICKEAEVNRSTFYRYFEDKFDLLYHITQYIAELLYNEVKASRYDSLFEATIHYVYNNRELLNHVINTSHHVDVFNELTKISSRLLQEFAPVNDDPICKKVRNSSHPDLVSDFYGSGIIHVIKQWHNNKYDYTIEELLEIVEIVEEGPDSIFE</sequence>
<organism evidence="4 5">
    <name type="scientific">Mammaliicoccus lentus</name>
    <name type="common">Staphylococcus lentus</name>
    <dbReference type="NCBI Taxonomy" id="42858"/>
    <lineage>
        <taxon>Bacteria</taxon>
        <taxon>Bacillati</taxon>
        <taxon>Bacillota</taxon>
        <taxon>Bacilli</taxon>
        <taxon>Bacillales</taxon>
        <taxon>Staphylococcaceae</taxon>
        <taxon>Mammaliicoccus</taxon>
    </lineage>
</organism>
<feature type="DNA-binding region" description="H-T-H motif" evidence="2">
    <location>
        <begin position="30"/>
        <end position="49"/>
    </location>
</feature>
<protein>
    <submittedName>
        <fullName evidence="4">TetR/AcrR family transcriptional regulator</fullName>
    </submittedName>
</protein>
<dbReference type="PANTHER" id="PTHR43479:SF11">
    <property type="entry name" value="ACREF_ENVCD OPERON REPRESSOR-RELATED"/>
    <property type="match status" value="1"/>
</dbReference>
<dbReference type="EMBL" id="JAHLZN010000024">
    <property type="protein sequence ID" value="MBU6114431.1"/>
    <property type="molecule type" value="Genomic_DNA"/>
</dbReference>
<dbReference type="InterPro" id="IPR050624">
    <property type="entry name" value="HTH-type_Tx_Regulator"/>
</dbReference>
<dbReference type="InterPro" id="IPR009057">
    <property type="entry name" value="Homeodomain-like_sf"/>
</dbReference>
<gene>
    <name evidence="4" type="ORF">KQ656_10685</name>
</gene>
<dbReference type="RefSeq" id="WP_194200362.1">
    <property type="nucleotide sequence ID" value="NZ_JADGLT010000087.1"/>
</dbReference>
<dbReference type="PROSITE" id="PS50977">
    <property type="entry name" value="HTH_TETR_2"/>
    <property type="match status" value="1"/>
</dbReference>
<dbReference type="PANTHER" id="PTHR43479">
    <property type="entry name" value="ACREF/ENVCD OPERON REPRESSOR-RELATED"/>
    <property type="match status" value="1"/>
</dbReference>
<evidence type="ECO:0000256" key="2">
    <source>
        <dbReference type="PROSITE-ProRule" id="PRU00335"/>
    </source>
</evidence>
<proteinExistence type="predicted"/>
<evidence type="ECO:0000313" key="5">
    <source>
        <dbReference type="Proteomes" id="UP000770161"/>
    </source>
</evidence>
<name>A0ABS6GYB5_MAMLE</name>
<dbReference type="Gene3D" id="1.10.357.10">
    <property type="entry name" value="Tetracycline Repressor, domain 2"/>
    <property type="match status" value="1"/>
</dbReference>
<feature type="domain" description="HTH tetR-type" evidence="3">
    <location>
        <begin position="7"/>
        <end position="67"/>
    </location>
</feature>
<evidence type="ECO:0000259" key="3">
    <source>
        <dbReference type="PROSITE" id="PS50977"/>
    </source>
</evidence>
<dbReference type="Proteomes" id="UP000770161">
    <property type="component" value="Unassembled WGS sequence"/>
</dbReference>
<comment type="caution">
    <text evidence="4">The sequence shown here is derived from an EMBL/GenBank/DDBJ whole genome shotgun (WGS) entry which is preliminary data.</text>
</comment>
<reference evidence="4 5" key="1">
    <citation type="submission" date="2021-06" db="EMBL/GenBank/DDBJ databases">
        <title>Staphylococcus lentus K169 genome sequencing.</title>
        <authorList>
            <person name="Sundareshan S."/>
            <person name="Akhila D.S."/>
            <person name="Prachi D."/>
            <person name="Sivakumar R."/>
            <person name="Rajendhran J."/>
            <person name="Isloor S."/>
            <person name="Hegde N.R."/>
        </authorList>
    </citation>
    <scope>NUCLEOTIDE SEQUENCE [LARGE SCALE GENOMIC DNA]</scope>
    <source>
        <strain evidence="4 5">K169</strain>
    </source>
</reference>
<dbReference type="InterPro" id="IPR039532">
    <property type="entry name" value="TetR_C_Firmicutes"/>
</dbReference>
<evidence type="ECO:0000256" key="1">
    <source>
        <dbReference type="ARBA" id="ARBA00023125"/>
    </source>
</evidence>
<dbReference type="Pfam" id="PF14278">
    <property type="entry name" value="TetR_C_8"/>
    <property type="match status" value="1"/>
</dbReference>
<keyword evidence="5" id="KW-1185">Reference proteome</keyword>